<reference evidence="3 4" key="1">
    <citation type="submission" date="2019-06" db="EMBL/GenBank/DDBJ databases">
        <title>Sequencing the genomes of 1000 actinobacteria strains.</title>
        <authorList>
            <person name="Klenk H.-P."/>
        </authorList>
    </citation>
    <scope>NUCLEOTIDE SEQUENCE [LARGE SCALE GENOMIC DNA]</scope>
    <source>
        <strain evidence="3 4">DSM 46837</strain>
    </source>
</reference>
<keyword evidence="4" id="KW-1185">Reference proteome</keyword>
<feature type="transmembrane region" description="Helical" evidence="2">
    <location>
        <begin position="339"/>
        <end position="357"/>
    </location>
</feature>
<evidence type="ECO:0000256" key="1">
    <source>
        <dbReference type="SAM" id="MobiDB-lite"/>
    </source>
</evidence>
<protein>
    <submittedName>
        <fullName evidence="3">Uncharacterized protein</fullName>
    </submittedName>
</protein>
<feature type="transmembrane region" description="Helical" evidence="2">
    <location>
        <begin position="232"/>
        <end position="253"/>
    </location>
</feature>
<feature type="transmembrane region" description="Helical" evidence="2">
    <location>
        <begin position="369"/>
        <end position="389"/>
    </location>
</feature>
<feature type="region of interest" description="Disordered" evidence="1">
    <location>
        <begin position="1"/>
        <end position="39"/>
    </location>
</feature>
<dbReference type="Proteomes" id="UP000319865">
    <property type="component" value="Unassembled WGS sequence"/>
</dbReference>
<feature type="compositionally biased region" description="Pro residues" evidence="1">
    <location>
        <begin position="8"/>
        <end position="38"/>
    </location>
</feature>
<evidence type="ECO:0000313" key="3">
    <source>
        <dbReference type="EMBL" id="TQN44358.1"/>
    </source>
</evidence>
<dbReference type="AlphaFoldDB" id="A0A543PJV0"/>
<name>A0A543PJV0_9ACTN</name>
<evidence type="ECO:0000256" key="2">
    <source>
        <dbReference type="SAM" id="Phobius"/>
    </source>
</evidence>
<evidence type="ECO:0000313" key="4">
    <source>
        <dbReference type="Proteomes" id="UP000319865"/>
    </source>
</evidence>
<proteinExistence type="predicted"/>
<organism evidence="3 4">
    <name type="scientific">Blastococcus colisei</name>
    <dbReference type="NCBI Taxonomy" id="1564162"/>
    <lineage>
        <taxon>Bacteria</taxon>
        <taxon>Bacillati</taxon>
        <taxon>Actinomycetota</taxon>
        <taxon>Actinomycetes</taxon>
        <taxon>Geodermatophilales</taxon>
        <taxon>Geodermatophilaceae</taxon>
        <taxon>Blastococcus</taxon>
    </lineage>
</organism>
<feature type="compositionally biased region" description="Low complexity" evidence="1">
    <location>
        <begin position="306"/>
        <end position="319"/>
    </location>
</feature>
<comment type="caution">
    <text evidence="3">The sequence shown here is derived from an EMBL/GenBank/DDBJ whole genome shotgun (WGS) entry which is preliminary data.</text>
</comment>
<feature type="compositionally biased region" description="Gly residues" evidence="1">
    <location>
        <begin position="293"/>
        <end position="305"/>
    </location>
</feature>
<keyword evidence="2" id="KW-1133">Transmembrane helix</keyword>
<keyword evidence="2" id="KW-0472">Membrane</keyword>
<feature type="region of interest" description="Disordered" evidence="1">
    <location>
        <begin position="284"/>
        <end position="319"/>
    </location>
</feature>
<keyword evidence="2" id="KW-0812">Transmembrane</keyword>
<sequence>MTTSDTPLPAPAEPPGPLPPGTGPLSPPAPGSEPPGPPVALVAARARALRWGEHRPHAGDKPRHIWREQVLIRANELTGLAIWMGTRESATSDQTLLATNSDRDAALWNDLTVARDAALGRSRWPSGARARMERAAGSLDAAEAVLLSRSPDDYLRGQLPGLVAHVQAHLPLEHPLRACTLSLHEKYAAPADEADGNRVAGMITGEDRTALVEAVRAAGWAERREYTRLRSFCTAVAVTAVALTLLALAIAAVSALRPTWMPLCFAPQGMNTVVCPTATAAVEDGEPASGTTDGEGSGPAGGTAAGAGETADGEGTTDTGAAARVASTIRSTAQGTDTAVVMLVGLAGAAVTGAAALRRLRGSSTPFAVPLTLLLLKLPAGALTAFLGLILLHGEFVPGLSALDTSGQILAWALLFGAAQQLVTGLVDKQGQEVLDSVGSTPMKADKE</sequence>
<gene>
    <name evidence="3" type="ORF">FHU33_3859</name>
</gene>
<dbReference type="EMBL" id="VFQE01000001">
    <property type="protein sequence ID" value="TQN44358.1"/>
    <property type="molecule type" value="Genomic_DNA"/>
</dbReference>
<accession>A0A543PJV0</accession>